<dbReference type="EMBL" id="CP049838">
    <property type="protein sequence ID" value="QJT00102.1"/>
    <property type="molecule type" value="Genomic_DNA"/>
</dbReference>
<evidence type="ECO:0000313" key="2">
    <source>
        <dbReference type="Proteomes" id="UP000502665"/>
    </source>
</evidence>
<accession>A0A6M4WJP7</accession>
<dbReference type="RefSeq" id="WP_171395754.1">
    <property type="nucleotide sequence ID" value="NZ_CP049838.1"/>
</dbReference>
<dbReference type="Proteomes" id="UP000502665">
    <property type="component" value="Chromosome"/>
</dbReference>
<reference evidence="1" key="1">
    <citation type="submission" date="2020-03" db="EMBL/GenBank/DDBJ databases">
        <title>Molecular networking-based the target discovery of potent antiproliferative macrolactams: 5/6/7/16 polycyclic ansamycins and glycosylated trienomycin from Streptomyces cacaoi subsp. asoensis.</title>
        <authorList>
            <person name="Liu L.-L."/>
        </authorList>
    </citation>
    <scope>NUCLEOTIDE SEQUENCE [LARGE SCALE GENOMIC DNA]</scope>
    <source>
        <strain evidence="1">H2S5</strain>
    </source>
</reference>
<organism evidence="1 2">
    <name type="scientific">Streptomyces asoensis</name>
    <dbReference type="NCBI Taxonomy" id="249586"/>
    <lineage>
        <taxon>Bacteria</taxon>
        <taxon>Bacillati</taxon>
        <taxon>Actinomycetota</taxon>
        <taxon>Actinomycetes</taxon>
        <taxon>Kitasatosporales</taxon>
        <taxon>Streptomycetaceae</taxon>
        <taxon>Streptomyces</taxon>
    </lineage>
</organism>
<dbReference type="AlphaFoldDB" id="A0A6M4WJP7"/>
<sequence>MMGRETLLRAADGPGPSAERTVQALPDALDLLGLPRTALVEALLRHAGQDGGPERPRWLSAV</sequence>
<keyword evidence="2" id="KW-1185">Reference proteome</keyword>
<proteinExistence type="predicted"/>
<name>A0A6M4WJP7_9ACTN</name>
<evidence type="ECO:0000313" key="1">
    <source>
        <dbReference type="EMBL" id="QJT00102.1"/>
    </source>
</evidence>
<gene>
    <name evidence="1" type="ORF">G9272_07240</name>
</gene>
<protein>
    <submittedName>
        <fullName evidence="1">Uncharacterized protein</fullName>
    </submittedName>
</protein>